<sequence length="78" mass="8707">MERYWSLRWLEQEAVTTCRARLLREGAARLEGLPLVVKVPGAAALEAGTDVQLAIRSIDVWAIELYCELLSVEPTVIP</sequence>
<dbReference type="EMBL" id="UOYP01000711">
    <property type="protein sequence ID" value="VAY89726.1"/>
    <property type="molecule type" value="Genomic_DNA"/>
</dbReference>
<protein>
    <submittedName>
        <fullName evidence="1">Uncharacterized protein</fullName>
    </submittedName>
</protein>
<gene>
    <name evidence="1" type="ORF">CARN8_860006</name>
</gene>
<accession>A0A3P3ZS13</accession>
<proteinExistence type="predicted"/>
<dbReference type="AlphaFoldDB" id="A0A3P3ZS13"/>
<evidence type="ECO:0000313" key="1">
    <source>
        <dbReference type="EMBL" id="VAY89726.1"/>
    </source>
</evidence>
<name>A0A3P3ZS13_9ZZZZ</name>
<reference evidence="1" key="1">
    <citation type="submission" date="2018-10" db="EMBL/GenBank/DDBJ databases">
        <authorList>
            <person name="Plewniak F."/>
        </authorList>
    </citation>
    <scope>NUCLEOTIDE SEQUENCE</scope>
</reference>
<organism evidence="1">
    <name type="scientific">mine drainage metagenome</name>
    <dbReference type="NCBI Taxonomy" id="410659"/>
    <lineage>
        <taxon>unclassified sequences</taxon>
        <taxon>metagenomes</taxon>
        <taxon>ecological metagenomes</taxon>
    </lineage>
</organism>